<dbReference type="STRING" id="330214.NIDE2128"/>
<proteinExistence type="predicted"/>
<dbReference type="EMBL" id="FP929003">
    <property type="protein sequence ID" value="CBK41848.1"/>
    <property type="molecule type" value="Genomic_DNA"/>
</dbReference>
<evidence type="ECO:0000313" key="1">
    <source>
        <dbReference type="EMBL" id="CBK41848.1"/>
    </source>
</evidence>
<keyword evidence="2" id="KW-1185">Reference proteome</keyword>
<accession>D8PF39</accession>
<gene>
    <name evidence="1" type="ORF">NIDE2128</name>
</gene>
<dbReference type="HOGENOM" id="CLU_087914_2_0_0"/>
<name>D8PF39_9BACT</name>
<sequence length="155" mass="17363">MSPHTVVTWAAVGLTCSFVMAGQVRAGEFYEKHGVAIDGYDPVAYFEDHKAVKGNDTLAYSYKGSIFWFASPSHRDRFTTTPERFAPQFGGFCAYGIAEGTKAKSDGDVWEIVDGKLYLNYDRGIQTKWTRGKDVFIREAEAQWPSVQSSTFVHQ</sequence>
<dbReference type="NCBIfam" id="NF041384">
    <property type="entry name" value="YHS_seleno_dom"/>
    <property type="match status" value="1"/>
</dbReference>
<dbReference type="OrthoDB" id="9804296at2"/>
<evidence type="ECO:0008006" key="3">
    <source>
        <dbReference type="Google" id="ProtNLM"/>
    </source>
</evidence>
<dbReference type="KEGG" id="nde:NIDE2128"/>
<dbReference type="eggNOG" id="COG3350">
    <property type="taxonomic scope" value="Bacteria"/>
</dbReference>
<dbReference type="Proteomes" id="UP000001660">
    <property type="component" value="Chromosome"/>
</dbReference>
<dbReference type="AlphaFoldDB" id="D8PF39"/>
<organism evidence="1 2">
    <name type="scientific">Nitrospira defluvii</name>
    <dbReference type="NCBI Taxonomy" id="330214"/>
    <lineage>
        <taxon>Bacteria</taxon>
        <taxon>Pseudomonadati</taxon>
        <taxon>Nitrospirota</taxon>
        <taxon>Nitrospiria</taxon>
        <taxon>Nitrospirales</taxon>
        <taxon>Nitrospiraceae</taxon>
        <taxon>Nitrospira</taxon>
    </lineage>
</organism>
<protein>
    <recommendedName>
        <fullName evidence="3">YHS domain-containing protein</fullName>
    </recommendedName>
</protein>
<evidence type="ECO:0000313" key="2">
    <source>
        <dbReference type="Proteomes" id="UP000001660"/>
    </source>
</evidence>
<reference evidence="1 2" key="1">
    <citation type="journal article" date="2010" name="Proc. Natl. Acad. Sci. U.S.A.">
        <title>A Nitrospira metagenome illuminates the physiology and evolution of globally important nitrite-oxidizing bacteria.</title>
        <authorList>
            <person name="Lucker S."/>
            <person name="Wagner M."/>
            <person name="Maixner F."/>
            <person name="Pelletier E."/>
            <person name="Koch H."/>
            <person name="Vacherie B."/>
            <person name="Rattei T."/>
            <person name="Sinninghe Damste J."/>
            <person name="Spieck E."/>
            <person name="Le Paslier D."/>
            <person name="Daims H."/>
        </authorList>
    </citation>
    <scope>NUCLEOTIDE SEQUENCE [LARGE SCALE GENOMIC DNA]</scope>
</reference>